<organism evidence="9 10">
    <name type="scientific">Cordyceps militaris</name>
    <name type="common">Caterpillar fungus</name>
    <name type="synonym">Clavaria militaris</name>
    <dbReference type="NCBI Taxonomy" id="73501"/>
    <lineage>
        <taxon>Eukaryota</taxon>
        <taxon>Fungi</taxon>
        <taxon>Dikarya</taxon>
        <taxon>Ascomycota</taxon>
        <taxon>Pezizomycotina</taxon>
        <taxon>Sordariomycetes</taxon>
        <taxon>Hypocreomycetidae</taxon>
        <taxon>Hypocreales</taxon>
        <taxon>Cordycipitaceae</taxon>
        <taxon>Cordyceps</taxon>
    </lineage>
</organism>
<dbReference type="InterPro" id="IPR009003">
    <property type="entry name" value="Peptidase_S1_PA"/>
</dbReference>
<dbReference type="CDD" id="cd00190">
    <property type="entry name" value="Tryp_SPc"/>
    <property type="match status" value="1"/>
</dbReference>
<keyword evidence="3 5" id="KW-0720">Serine protease</keyword>
<dbReference type="InterPro" id="IPR033116">
    <property type="entry name" value="TRYPSIN_SER"/>
</dbReference>
<dbReference type="Gene3D" id="2.40.10.10">
    <property type="entry name" value="Trypsin-like serine proteases"/>
    <property type="match status" value="2"/>
</dbReference>
<dbReference type="GO" id="GO:0004252">
    <property type="term" value="F:serine-type endopeptidase activity"/>
    <property type="evidence" value="ECO:0007669"/>
    <property type="project" value="InterPro"/>
</dbReference>
<feature type="signal peptide" evidence="7">
    <location>
        <begin position="1"/>
        <end position="21"/>
    </location>
</feature>
<dbReference type="GO" id="GO:0006508">
    <property type="term" value="P:proteolysis"/>
    <property type="evidence" value="ECO:0007669"/>
    <property type="project" value="UniProtKB-KW"/>
</dbReference>
<dbReference type="InterPro" id="IPR018114">
    <property type="entry name" value="TRYPSIN_HIS"/>
</dbReference>
<reference evidence="9 10" key="1">
    <citation type="journal article" date="2017" name="BMC Genomics">
        <title>Chromosome level assembly and secondary metabolite potential of the parasitic fungus Cordyceps militaris.</title>
        <authorList>
            <person name="Kramer G.J."/>
            <person name="Nodwell J.R."/>
        </authorList>
    </citation>
    <scope>NUCLEOTIDE SEQUENCE [LARGE SCALE GENOMIC DNA]</scope>
    <source>
        <strain evidence="9 10">ATCC 34164</strain>
    </source>
</reference>
<dbReference type="PANTHER" id="PTHR24252:SF7">
    <property type="entry name" value="HYALIN"/>
    <property type="match status" value="1"/>
</dbReference>
<dbReference type="PROSITE" id="PS00134">
    <property type="entry name" value="TRYPSIN_HIS"/>
    <property type="match status" value="1"/>
</dbReference>
<dbReference type="InterPro" id="IPR043504">
    <property type="entry name" value="Peptidase_S1_PA_chymotrypsin"/>
</dbReference>
<evidence type="ECO:0000256" key="2">
    <source>
        <dbReference type="ARBA" id="ARBA00022801"/>
    </source>
</evidence>
<dbReference type="Proteomes" id="UP000323067">
    <property type="component" value="Chromosome vii"/>
</dbReference>
<dbReference type="VEuPathDB" id="FungiDB:CCM_08017"/>
<keyword evidence="4" id="KW-1015">Disulfide bond</keyword>
<accession>A0A2H4SID8</accession>
<proteinExistence type="predicted"/>
<dbReference type="FunFam" id="2.40.10.10:FF:000073">
    <property type="entry name" value="Trypsin alpha"/>
    <property type="match status" value="1"/>
</dbReference>
<dbReference type="SMART" id="SM00020">
    <property type="entry name" value="Tryp_SPc"/>
    <property type="match status" value="1"/>
</dbReference>
<feature type="chain" id="PRO_5014135677" evidence="7">
    <location>
        <begin position="22"/>
        <end position="427"/>
    </location>
</feature>
<dbReference type="PRINTS" id="PR00722">
    <property type="entry name" value="CHYMOTRYPSIN"/>
</dbReference>
<evidence type="ECO:0000259" key="8">
    <source>
        <dbReference type="PROSITE" id="PS50240"/>
    </source>
</evidence>
<dbReference type="VEuPathDB" id="FungiDB:A9K55_007009"/>
<keyword evidence="7" id="KW-0732">Signal</keyword>
<dbReference type="PROSITE" id="PS50240">
    <property type="entry name" value="TRYPSIN_DOM"/>
    <property type="match status" value="1"/>
</dbReference>
<feature type="domain" description="Peptidase S1" evidence="8">
    <location>
        <begin position="30"/>
        <end position="427"/>
    </location>
</feature>
<dbReference type="FunFam" id="2.40.10.10:FF:000002">
    <property type="entry name" value="Transmembrane protease serine"/>
    <property type="match status" value="1"/>
</dbReference>
<dbReference type="PANTHER" id="PTHR24252">
    <property type="entry name" value="ACROSIN-RELATED"/>
    <property type="match status" value="1"/>
</dbReference>
<feature type="region of interest" description="Disordered" evidence="6">
    <location>
        <begin position="157"/>
        <end position="330"/>
    </location>
</feature>
<sequence length="427" mass="43443">MAPNKAFAAAVAIFAVQTAVAQPVDFEAKVIGGSQANQLEWPWIVSLRGAGDQHTCGGSLIAPDTVVTAAHCSGGQPASQFSVLAGSNDRTSSQATVVGVASIKNHRGFNEETLVNDISIWKLSTPIQAGPTIKFAQLPGQDEDPAASTAVKLAGWGVTKDPNQPQGGQGGQGIPPQGGPPQGGFPPGIFPRDTPQEPSPKLFLPQDFDLSLRDPQGPIGQDPGFPIGQDPGFPVGQDPGSPVGQDPGFPVGQNPGFPVGQNPGSPVGQNPEFPVGQDPGFPVGQDPGFPVGQDPGSPVGQDPSSPVGQDPGSQPPQGTPDPEAESTTPPRLLRETALTILDRNDCSQAYQAAGPRAPSITQDMICAGVPGGAKDSCFGDSGGPLVDASSKTLVGIVSFGLACGHPTAPGVYTKVSSFLDFIQKASA</sequence>
<protein>
    <submittedName>
        <fullName evidence="9">Peptidase S1 S6</fullName>
    </submittedName>
</protein>
<evidence type="ECO:0000313" key="9">
    <source>
        <dbReference type="EMBL" id="ATY62876.1"/>
    </source>
</evidence>
<evidence type="ECO:0000256" key="6">
    <source>
        <dbReference type="SAM" id="MobiDB-lite"/>
    </source>
</evidence>
<dbReference type="EMBL" id="CP023324">
    <property type="protein sequence ID" value="ATY62876.1"/>
    <property type="molecule type" value="Genomic_DNA"/>
</dbReference>
<evidence type="ECO:0000313" key="10">
    <source>
        <dbReference type="Proteomes" id="UP000323067"/>
    </source>
</evidence>
<evidence type="ECO:0000256" key="4">
    <source>
        <dbReference type="ARBA" id="ARBA00023157"/>
    </source>
</evidence>
<name>A0A2H4SID8_CORMI</name>
<keyword evidence="2 5" id="KW-0378">Hydrolase</keyword>
<dbReference type="PROSITE" id="PS00135">
    <property type="entry name" value="TRYPSIN_SER"/>
    <property type="match status" value="1"/>
</dbReference>
<evidence type="ECO:0000256" key="5">
    <source>
        <dbReference type="RuleBase" id="RU363034"/>
    </source>
</evidence>
<gene>
    <name evidence="9" type="ORF">A9K55_007009</name>
</gene>
<dbReference type="SUPFAM" id="SSF50494">
    <property type="entry name" value="Trypsin-like serine proteases"/>
    <property type="match status" value="1"/>
</dbReference>
<evidence type="ECO:0000256" key="3">
    <source>
        <dbReference type="ARBA" id="ARBA00022825"/>
    </source>
</evidence>
<dbReference type="InterPro" id="IPR001254">
    <property type="entry name" value="Trypsin_dom"/>
</dbReference>
<dbReference type="InterPro" id="IPR001314">
    <property type="entry name" value="Peptidase_S1A"/>
</dbReference>
<feature type="compositionally biased region" description="Polar residues" evidence="6">
    <location>
        <begin position="302"/>
        <end position="312"/>
    </location>
</feature>
<keyword evidence="1 5" id="KW-0645">Protease</keyword>
<dbReference type="Pfam" id="PF00089">
    <property type="entry name" value="Trypsin"/>
    <property type="match status" value="2"/>
</dbReference>
<evidence type="ECO:0000256" key="1">
    <source>
        <dbReference type="ARBA" id="ARBA00022670"/>
    </source>
</evidence>
<dbReference type="AlphaFoldDB" id="A0A2H4SID8"/>
<evidence type="ECO:0000256" key="7">
    <source>
        <dbReference type="SAM" id="SignalP"/>
    </source>
</evidence>